<dbReference type="Gene3D" id="2.40.160.10">
    <property type="entry name" value="Porin"/>
    <property type="match status" value="1"/>
</dbReference>
<feature type="chain" id="PRO_5045456237" evidence="1">
    <location>
        <begin position="23"/>
        <end position="406"/>
    </location>
</feature>
<organism evidence="3 4">
    <name type="scientific">Kordiimonas lipolytica</name>
    <dbReference type="NCBI Taxonomy" id="1662421"/>
    <lineage>
        <taxon>Bacteria</taxon>
        <taxon>Pseudomonadati</taxon>
        <taxon>Pseudomonadota</taxon>
        <taxon>Alphaproteobacteria</taxon>
        <taxon>Kordiimonadales</taxon>
        <taxon>Kordiimonadaceae</taxon>
        <taxon>Kordiimonas</taxon>
    </lineage>
</organism>
<sequence>MRKSPLLIAVSSFAIAATGAAAAEDTGNFLQDGDAGLDLRYRLELVDQDGFSKKATASTLLTKIWYKTGDLHGFSAYLEGTNTTVLGQDTYNSTVNGNITRPVVADPDTTELNQAYIQYKNDYFTLKGGRQGINLDNQRFVGTVGFRQNDQTYDAVAAIATPTKDLTAIYGYVWNVNRIFGEDHPFGDLDTNTHVINLTYKGFDFANITAYALLIDLNDAPVYGLSSSTYGVRFDGKYAVSDGLKLGYELEYASQSDYKDNPNDFSADYWNGSVSATAGAVTGQIGYELLGSDNGVAFQTPLATLHKFNGWADKFLATPGNGLEEINVSLAYKVPGDGAFGGMLFKAVYHDFSSDTGGISYGSEVDFLVTKKINKYLSASVKAAFYNADEFATDTDKIWITLQAKF</sequence>
<keyword evidence="4" id="KW-1185">Reference proteome</keyword>
<dbReference type="InterPro" id="IPR023614">
    <property type="entry name" value="Porin_dom_sf"/>
</dbReference>
<evidence type="ECO:0000256" key="1">
    <source>
        <dbReference type="SAM" id="SignalP"/>
    </source>
</evidence>
<comment type="caution">
    <text evidence="3">The sequence shown here is derived from an EMBL/GenBank/DDBJ whole genome shotgun (WGS) entry which is preliminary data.</text>
</comment>
<reference evidence="4" key="1">
    <citation type="journal article" date="2019" name="Int. J. Syst. Evol. Microbiol.">
        <title>The Global Catalogue of Microorganisms (GCM) 10K type strain sequencing project: providing services to taxonomists for standard genome sequencing and annotation.</title>
        <authorList>
            <consortium name="The Broad Institute Genomics Platform"/>
            <consortium name="The Broad Institute Genome Sequencing Center for Infectious Disease"/>
            <person name="Wu L."/>
            <person name="Ma J."/>
        </authorList>
    </citation>
    <scope>NUCLEOTIDE SEQUENCE [LARGE SCALE GENOMIC DNA]</scope>
    <source>
        <strain evidence="4">CGMCC 1.15304</strain>
    </source>
</reference>
<protein>
    <submittedName>
        <fullName evidence="3">Alginate export family protein</fullName>
    </submittedName>
</protein>
<dbReference type="EMBL" id="JBHSCR010000003">
    <property type="protein sequence ID" value="MFC4347157.1"/>
    <property type="molecule type" value="Genomic_DNA"/>
</dbReference>
<feature type="domain" description="Alginate export" evidence="2">
    <location>
        <begin position="35"/>
        <end position="289"/>
    </location>
</feature>
<name>A0ABV8U8D4_9PROT</name>
<dbReference type="RefSeq" id="WP_068151394.1">
    <property type="nucleotide sequence ID" value="NZ_JBHSCR010000003.1"/>
</dbReference>
<gene>
    <name evidence="3" type="ORF">ACFO5Q_04805</name>
</gene>
<keyword evidence="1" id="KW-0732">Signal</keyword>
<feature type="signal peptide" evidence="1">
    <location>
        <begin position="1"/>
        <end position="22"/>
    </location>
</feature>
<evidence type="ECO:0000313" key="4">
    <source>
        <dbReference type="Proteomes" id="UP001595776"/>
    </source>
</evidence>
<evidence type="ECO:0000259" key="2">
    <source>
        <dbReference type="Pfam" id="PF13372"/>
    </source>
</evidence>
<accession>A0ABV8U8D4</accession>
<dbReference type="Proteomes" id="UP001595776">
    <property type="component" value="Unassembled WGS sequence"/>
</dbReference>
<dbReference type="Pfam" id="PF13372">
    <property type="entry name" value="Alginate_exp"/>
    <property type="match status" value="1"/>
</dbReference>
<dbReference type="InterPro" id="IPR025388">
    <property type="entry name" value="Alginate_export_dom"/>
</dbReference>
<evidence type="ECO:0000313" key="3">
    <source>
        <dbReference type="EMBL" id="MFC4347157.1"/>
    </source>
</evidence>
<proteinExistence type="predicted"/>